<dbReference type="EC" id="2.5.1.9" evidence="5 10"/>
<feature type="domain" description="Lumazine-binding" evidence="12">
    <location>
        <begin position="98"/>
        <end position="194"/>
    </location>
</feature>
<evidence type="ECO:0000256" key="7">
    <source>
        <dbReference type="ARBA" id="ARBA00022619"/>
    </source>
</evidence>
<evidence type="ECO:0000256" key="3">
    <source>
        <dbReference type="ARBA" id="ARBA00004887"/>
    </source>
</evidence>
<keyword evidence="7" id="KW-0686">Riboflavin biosynthesis</keyword>
<dbReference type="CDD" id="cd00402">
    <property type="entry name" value="Riboflavin_synthase_like"/>
    <property type="match status" value="1"/>
</dbReference>
<dbReference type="RefSeq" id="WP_057808521.1">
    <property type="nucleotide sequence ID" value="NZ_BJUD01000034.1"/>
</dbReference>
<dbReference type="InterPro" id="IPR017938">
    <property type="entry name" value="Riboflavin_synthase-like_b-brl"/>
</dbReference>
<dbReference type="STRING" id="348151.IV55_GL000188"/>
<evidence type="ECO:0000256" key="9">
    <source>
        <dbReference type="ARBA" id="ARBA00022737"/>
    </source>
</evidence>
<evidence type="ECO:0000256" key="2">
    <source>
        <dbReference type="ARBA" id="ARBA00002803"/>
    </source>
</evidence>
<dbReference type="NCBIfam" id="NF006767">
    <property type="entry name" value="PRK09289.1"/>
    <property type="match status" value="1"/>
</dbReference>
<dbReference type="Pfam" id="PF00677">
    <property type="entry name" value="Lum_binding"/>
    <property type="match status" value="2"/>
</dbReference>
<name>A0A0R2LDE9_9LACO</name>
<dbReference type="InterPro" id="IPR023366">
    <property type="entry name" value="ATP_synth_asu-like_sf"/>
</dbReference>
<evidence type="ECO:0000256" key="10">
    <source>
        <dbReference type="NCBIfam" id="TIGR00187"/>
    </source>
</evidence>
<dbReference type="InterPro" id="IPR026017">
    <property type="entry name" value="Lumazine-bd_dom"/>
</dbReference>
<comment type="subunit">
    <text evidence="4">Homotrimer.</text>
</comment>
<dbReference type="PROSITE" id="PS51177">
    <property type="entry name" value="LUMAZINE_BIND"/>
    <property type="match status" value="2"/>
</dbReference>
<feature type="repeat" description="Lumazine-binding" evidence="11">
    <location>
        <begin position="1"/>
        <end position="97"/>
    </location>
</feature>
<evidence type="ECO:0000259" key="12">
    <source>
        <dbReference type="PROSITE" id="PS51177"/>
    </source>
</evidence>
<comment type="catalytic activity">
    <reaction evidence="1">
        <text>2 6,7-dimethyl-8-(1-D-ribityl)lumazine + H(+) = 5-amino-6-(D-ribitylamino)uracil + riboflavin</text>
        <dbReference type="Rhea" id="RHEA:20772"/>
        <dbReference type="ChEBI" id="CHEBI:15378"/>
        <dbReference type="ChEBI" id="CHEBI:15934"/>
        <dbReference type="ChEBI" id="CHEBI:57986"/>
        <dbReference type="ChEBI" id="CHEBI:58201"/>
        <dbReference type="EC" id="2.5.1.9"/>
    </reaction>
</comment>
<reference evidence="13 16" key="2">
    <citation type="submission" date="2019-07" db="EMBL/GenBank/DDBJ databases">
        <title>Whole genome shotgun sequence of Lactobacillus siliginis NBRC 101315.</title>
        <authorList>
            <person name="Hosoyama A."/>
            <person name="Uohara A."/>
            <person name="Ohji S."/>
            <person name="Ichikawa N."/>
        </authorList>
    </citation>
    <scope>NUCLEOTIDE SEQUENCE [LARGE SCALE GENOMIC DNA]</scope>
    <source>
        <strain evidence="13 16">NBRC 101315</strain>
    </source>
</reference>
<evidence type="ECO:0000256" key="1">
    <source>
        <dbReference type="ARBA" id="ARBA00000968"/>
    </source>
</evidence>
<accession>A0A0R2LDE9</accession>
<dbReference type="PIRSF" id="PIRSF000498">
    <property type="entry name" value="Riboflavin_syn_A"/>
    <property type="match status" value="1"/>
</dbReference>
<evidence type="ECO:0000256" key="11">
    <source>
        <dbReference type="PROSITE-ProRule" id="PRU00524"/>
    </source>
</evidence>
<dbReference type="NCBIfam" id="TIGR00187">
    <property type="entry name" value="ribE"/>
    <property type="match status" value="1"/>
</dbReference>
<evidence type="ECO:0000256" key="5">
    <source>
        <dbReference type="ARBA" id="ARBA00012827"/>
    </source>
</evidence>
<dbReference type="GO" id="GO:0009231">
    <property type="term" value="P:riboflavin biosynthetic process"/>
    <property type="evidence" value="ECO:0007669"/>
    <property type="project" value="UniProtKB-KW"/>
</dbReference>
<organism evidence="14 15">
    <name type="scientific">Furfurilactobacillus siliginis</name>
    <dbReference type="NCBI Taxonomy" id="348151"/>
    <lineage>
        <taxon>Bacteria</taxon>
        <taxon>Bacillati</taxon>
        <taxon>Bacillota</taxon>
        <taxon>Bacilli</taxon>
        <taxon>Lactobacillales</taxon>
        <taxon>Lactobacillaceae</taxon>
        <taxon>Furfurilactobacillus</taxon>
    </lineage>
</organism>
<sequence>MFTGIVGGLATVRQIVRHGQTLQLNLQLPTNGFSDLKLGDSLSVDGVCLTSTRLSTTEFMADVMPETFRKTNLGQLQIGSTVNVERALAVDGRFEGHMVQGHVDGVGVIAQRRRDENAVMLKVNLPQALTGQVVTKGAITVDGVSLTVVDAQPTWFTVSLIPQTQTDTKLLSYHIGEKVNLEIDVIFRYLQAMTGANK</sequence>
<evidence type="ECO:0000313" key="14">
    <source>
        <dbReference type="EMBL" id="KRN97260.1"/>
    </source>
</evidence>
<dbReference type="PANTHER" id="PTHR21098">
    <property type="entry name" value="RIBOFLAVIN SYNTHASE ALPHA CHAIN"/>
    <property type="match status" value="1"/>
</dbReference>
<dbReference type="Gene3D" id="2.40.30.20">
    <property type="match status" value="2"/>
</dbReference>
<keyword evidence="15" id="KW-1185">Reference proteome</keyword>
<keyword evidence="9" id="KW-0677">Repeat</keyword>
<evidence type="ECO:0000256" key="8">
    <source>
        <dbReference type="ARBA" id="ARBA00022679"/>
    </source>
</evidence>
<evidence type="ECO:0000313" key="15">
    <source>
        <dbReference type="Proteomes" id="UP000051139"/>
    </source>
</evidence>
<keyword evidence="8" id="KW-0808">Transferase</keyword>
<comment type="function">
    <text evidence="2">Catalyzes the dismutation of two molecules of 6,7-dimethyl-8-ribityllumazine, resulting in the formation of riboflavin and 5-amino-6-(D-ribitylamino)uracil.</text>
</comment>
<dbReference type="AlphaFoldDB" id="A0A0R2LDE9"/>
<dbReference type="SUPFAM" id="SSF63380">
    <property type="entry name" value="Riboflavin synthase domain-like"/>
    <property type="match status" value="2"/>
</dbReference>
<evidence type="ECO:0000313" key="13">
    <source>
        <dbReference type="EMBL" id="GEK29143.1"/>
    </source>
</evidence>
<dbReference type="OrthoDB" id="9788537at2"/>
<dbReference type="PANTHER" id="PTHR21098:SF12">
    <property type="entry name" value="RIBOFLAVIN SYNTHASE"/>
    <property type="match status" value="1"/>
</dbReference>
<comment type="caution">
    <text evidence="14">The sequence shown here is derived from an EMBL/GenBank/DDBJ whole genome shotgun (WGS) entry which is preliminary data.</text>
</comment>
<comment type="pathway">
    <text evidence="3">Cofactor biosynthesis; riboflavin biosynthesis; riboflavin from 2-hydroxy-3-oxobutyl phosphate and 5-amino-6-(D-ribitylamino)uracil: step 2/2.</text>
</comment>
<dbReference type="FunFam" id="2.40.30.20:FF:000003">
    <property type="entry name" value="Riboflavin synthase, alpha subunit"/>
    <property type="match status" value="1"/>
</dbReference>
<evidence type="ECO:0000256" key="4">
    <source>
        <dbReference type="ARBA" id="ARBA00011233"/>
    </source>
</evidence>
<dbReference type="GO" id="GO:0004746">
    <property type="term" value="F:riboflavin synthase activity"/>
    <property type="evidence" value="ECO:0007669"/>
    <property type="project" value="UniProtKB-UniRule"/>
</dbReference>
<gene>
    <name evidence="13" type="primary">ribB</name>
    <name evidence="14" type="ORF">IV55_GL000188</name>
    <name evidence="13" type="ORF">LSI01_14540</name>
</gene>
<evidence type="ECO:0000313" key="16">
    <source>
        <dbReference type="Proteomes" id="UP000321429"/>
    </source>
</evidence>
<evidence type="ECO:0000256" key="6">
    <source>
        <dbReference type="ARBA" id="ARBA00013950"/>
    </source>
</evidence>
<proteinExistence type="predicted"/>
<dbReference type="EMBL" id="BJUD01000034">
    <property type="protein sequence ID" value="GEK29143.1"/>
    <property type="molecule type" value="Genomic_DNA"/>
</dbReference>
<dbReference type="InterPro" id="IPR001783">
    <property type="entry name" value="Lumazine-bd"/>
</dbReference>
<dbReference type="FunFam" id="2.40.30.20:FF:000004">
    <property type="entry name" value="Riboflavin synthase, alpha subunit"/>
    <property type="match status" value="1"/>
</dbReference>
<dbReference type="PATRIC" id="fig|348151.3.peg.191"/>
<feature type="repeat" description="Lumazine-binding" evidence="11">
    <location>
        <begin position="98"/>
        <end position="194"/>
    </location>
</feature>
<reference evidence="14 15" key="1">
    <citation type="journal article" date="2015" name="Genome Announc.">
        <title>Expanding the biotechnology potential of lactobacilli through comparative genomics of 213 strains and associated genera.</title>
        <authorList>
            <person name="Sun Z."/>
            <person name="Harris H.M."/>
            <person name="McCann A."/>
            <person name="Guo C."/>
            <person name="Argimon S."/>
            <person name="Zhang W."/>
            <person name="Yang X."/>
            <person name="Jeffery I.B."/>
            <person name="Cooney J.C."/>
            <person name="Kagawa T.F."/>
            <person name="Liu W."/>
            <person name="Song Y."/>
            <person name="Salvetti E."/>
            <person name="Wrobel A."/>
            <person name="Rasinkangas P."/>
            <person name="Parkhill J."/>
            <person name="Rea M.C."/>
            <person name="O'Sullivan O."/>
            <person name="Ritari J."/>
            <person name="Douillard F.P."/>
            <person name="Paul Ross R."/>
            <person name="Yang R."/>
            <person name="Briner A.E."/>
            <person name="Felis G.E."/>
            <person name="de Vos W.M."/>
            <person name="Barrangou R."/>
            <person name="Klaenhammer T.R."/>
            <person name="Caufield P.W."/>
            <person name="Cui Y."/>
            <person name="Zhang H."/>
            <person name="O'Toole P.W."/>
        </authorList>
    </citation>
    <scope>NUCLEOTIDE SEQUENCE [LARGE SCALE GENOMIC DNA]</scope>
    <source>
        <strain evidence="14 15">DSM 22696</strain>
    </source>
</reference>
<protein>
    <recommendedName>
        <fullName evidence="6 10">Riboflavin synthase</fullName>
        <ecNumber evidence="5 10">2.5.1.9</ecNumber>
    </recommendedName>
</protein>
<feature type="domain" description="Lumazine-binding" evidence="12">
    <location>
        <begin position="1"/>
        <end position="97"/>
    </location>
</feature>
<dbReference type="EMBL" id="JQCB01000001">
    <property type="protein sequence ID" value="KRN97260.1"/>
    <property type="molecule type" value="Genomic_DNA"/>
</dbReference>
<dbReference type="Proteomes" id="UP000051139">
    <property type="component" value="Unassembled WGS sequence"/>
</dbReference>
<dbReference type="Proteomes" id="UP000321429">
    <property type="component" value="Unassembled WGS sequence"/>
</dbReference>